<organism evidence="1 2">
    <name type="scientific">Rhizoctonia solani</name>
    <dbReference type="NCBI Taxonomy" id="456999"/>
    <lineage>
        <taxon>Eukaryota</taxon>
        <taxon>Fungi</taxon>
        <taxon>Dikarya</taxon>
        <taxon>Basidiomycota</taxon>
        <taxon>Agaricomycotina</taxon>
        <taxon>Agaricomycetes</taxon>
        <taxon>Cantharellales</taxon>
        <taxon>Ceratobasidiaceae</taxon>
        <taxon>Rhizoctonia</taxon>
    </lineage>
</organism>
<proteinExistence type="predicted"/>
<dbReference type="EMBL" id="CAJMWZ010006946">
    <property type="protein sequence ID" value="CAE6529921.1"/>
    <property type="molecule type" value="Genomic_DNA"/>
</dbReference>
<gene>
    <name evidence="1" type="ORF">RDB_LOCUS129450</name>
</gene>
<dbReference type="Gene3D" id="3.40.50.1110">
    <property type="entry name" value="SGNH hydrolase"/>
    <property type="match status" value="1"/>
</dbReference>
<sequence length="237" mass="25902">MKLSGVLTAGGLIQAAFESTGAGPRWPGFEGLRYFFAFGDSYTAIEFNSWKPIPTDSNPMGVPYPGLPFSPRHCSSTLTPYLLGTTWIDGANYAGYMTMRYNQSRLLTWDYAVGGSTVQGVKKQVLEDFLSMRGAGHKPWYAPWTASDSLFACFVGINDLNTHAPINPSISELFDLYETFCLSTSLLLLIVLHLALSPRSGYVLVRGMQLEGSREPPKLSKPGGLMSRFSTMMLGGA</sequence>
<reference evidence="1" key="1">
    <citation type="submission" date="2021-01" db="EMBL/GenBank/DDBJ databases">
        <authorList>
            <person name="Kaushik A."/>
        </authorList>
    </citation>
    <scope>NUCLEOTIDE SEQUENCE</scope>
    <source>
        <strain evidence="1">Type strain: AG8-Rh-89/</strain>
    </source>
</reference>
<dbReference type="Proteomes" id="UP000663850">
    <property type="component" value="Unassembled WGS sequence"/>
</dbReference>
<protein>
    <submittedName>
        <fullName evidence="1">Uncharacterized protein</fullName>
    </submittedName>
</protein>
<name>A0A8H3HP44_9AGAM</name>
<comment type="caution">
    <text evidence="1">The sequence shown here is derived from an EMBL/GenBank/DDBJ whole genome shotgun (WGS) entry which is preliminary data.</text>
</comment>
<accession>A0A8H3HP44</accession>
<dbReference type="InterPro" id="IPR036514">
    <property type="entry name" value="SGNH_hydro_sf"/>
</dbReference>
<evidence type="ECO:0000313" key="1">
    <source>
        <dbReference type="EMBL" id="CAE6529921.1"/>
    </source>
</evidence>
<dbReference type="AlphaFoldDB" id="A0A8H3HP44"/>
<evidence type="ECO:0000313" key="2">
    <source>
        <dbReference type="Proteomes" id="UP000663850"/>
    </source>
</evidence>